<dbReference type="GO" id="GO:0000049">
    <property type="term" value="F:tRNA binding"/>
    <property type="evidence" value="ECO:0007669"/>
    <property type="project" value="UniProtKB-UniRule"/>
</dbReference>
<dbReference type="RefSeq" id="WP_104003833.1">
    <property type="nucleotide sequence ID" value="NZ_FNVQ01000002.1"/>
</dbReference>
<sequence length="145" mass="15976">MKGLIQRVNHASVRVNGEEIGSIQKGILLLLGVDKEDDQAKADKLLHKVMNYRIFPDADGRMNLSLADTGYELLVVSQFTLVADTRKGMRPGFSRGATPELGEALYDYFVAKAKEPGNRIQTGEFGADMKITLENDGPVTFMLES</sequence>
<comment type="catalytic activity">
    <reaction evidence="3">
        <text>glycyl-tRNA(Ala) + H2O = tRNA(Ala) + glycine + H(+)</text>
        <dbReference type="Rhea" id="RHEA:53744"/>
        <dbReference type="Rhea" id="RHEA-COMP:9657"/>
        <dbReference type="Rhea" id="RHEA-COMP:13640"/>
        <dbReference type="ChEBI" id="CHEBI:15377"/>
        <dbReference type="ChEBI" id="CHEBI:15378"/>
        <dbReference type="ChEBI" id="CHEBI:57305"/>
        <dbReference type="ChEBI" id="CHEBI:78442"/>
        <dbReference type="ChEBI" id="CHEBI:78522"/>
    </reaction>
</comment>
<keyword evidence="2 3" id="KW-0378">Hydrolase</keyword>
<name>A0A1H6BN11_9GAMM</name>
<dbReference type="EC" id="3.1.1.-" evidence="3"/>
<keyword evidence="3" id="KW-0963">Cytoplasm</keyword>
<dbReference type="EC" id="3.1.1.96" evidence="3"/>
<dbReference type="CDD" id="cd00563">
    <property type="entry name" value="Dtyr_deacylase"/>
    <property type="match status" value="1"/>
</dbReference>
<dbReference type="Pfam" id="PF02580">
    <property type="entry name" value="Tyr_Deacylase"/>
    <property type="match status" value="1"/>
</dbReference>
<comment type="subunit">
    <text evidence="3">Homodimer.</text>
</comment>
<evidence type="ECO:0000256" key="1">
    <source>
        <dbReference type="ARBA" id="ARBA00009673"/>
    </source>
</evidence>
<dbReference type="OrthoDB" id="9801395at2"/>
<dbReference type="AlphaFoldDB" id="A0A1H6BN11"/>
<comment type="domain">
    <text evidence="3">A Gly-cisPro motif from one monomer fits into the active site of the other monomer to allow specific chiral rejection of L-amino acids.</text>
</comment>
<organism evidence="4 5">
    <name type="scientific">Marinobacterium lutimaris</name>
    <dbReference type="NCBI Taxonomy" id="568106"/>
    <lineage>
        <taxon>Bacteria</taxon>
        <taxon>Pseudomonadati</taxon>
        <taxon>Pseudomonadota</taxon>
        <taxon>Gammaproteobacteria</taxon>
        <taxon>Oceanospirillales</taxon>
        <taxon>Oceanospirillaceae</taxon>
        <taxon>Marinobacterium</taxon>
    </lineage>
</organism>
<keyword evidence="5" id="KW-1185">Reference proteome</keyword>
<dbReference type="GO" id="GO:0051500">
    <property type="term" value="F:D-tyrosyl-tRNA(Tyr) deacylase activity"/>
    <property type="evidence" value="ECO:0007669"/>
    <property type="project" value="TreeGrafter"/>
</dbReference>
<accession>A0A1H6BN11</accession>
<keyword evidence="3" id="KW-0820">tRNA-binding</keyword>
<feature type="short sequence motif" description="Gly-cisPro motif, important for rejection of L-amino acids" evidence="3">
    <location>
        <begin position="137"/>
        <end position="138"/>
    </location>
</feature>
<evidence type="ECO:0000256" key="3">
    <source>
        <dbReference type="HAMAP-Rule" id="MF_00518"/>
    </source>
</evidence>
<comment type="similarity">
    <text evidence="1 3">Belongs to the DTD family.</text>
</comment>
<dbReference type="EMBL" id="FNVQ01000002">
    <property type="protein sequence ID" value="SEG61596.1"/>
    <property type="molecule type" value="Genomic_DNA"/>
</dbReference>
<protein>
    <recommendedName>
        <fullName evidence="3">D-aminoacyl-tRNA deacylase</fullName>
        <shortName evidence="3">DTD</shortName>
        <ecNumber evidence="3">3.1.1.96</ecNumber>
    </recommendedName>
    <alternativeName>
        <fullName evidence="3">Gly-tRNA(Ala) deacylase</fullName>
        <ecNumber evidence="3">3.1.1.-</ecNumber>
    </alternativeName>
</protein>
<dbReference type="GO" id="GO:0019478">
    <property type="term" value="P:D-amino acid catabolic process"/>
    <property type="evidence" value="ECO:0007669"/>
    <property type="project" value="UniProtKB-UniRule"/>
</dbReference>
<comment type="function">
    <text evidence="3">An aminoacyl-tRNA editing enzyme that deacylates mischarged D-aminoacyl-tRNAs. Also deacylates mischarged glycyl-tRNA(Ala), protecting cells against glycine mischarging by AlaRS. Acts via tRNA-based rather than protein-based catalysis; rejects L-amino acids rather than detecting D-amino acids in the active site. By recycling D-aminoacyl-tRNA to D-amino acids and free tRNA molecules, this enzyme counteracts the toxicity associated with the formation of D-aminoacyl-tRNA entities in vivo and helps enforce protein L-homochirality.</text>
</comment>
<dbReference type="InterPro" id="IPR003732">
    <property type="entry name" value="Daa-tRNA_deacyls_DTD"/>
</dbReference>
<dbReference type="NCBIfam" id="TIGR00256">
    <property type="entry name" value="D-aminoacyl-tRNA deacylase"/>
    <property type="match status" value="1"/>
</dbReference>
<dbReference type="GO" id="GO:0106026">
    <property type="term" value="F:Gly-tRNA(Ala) deacylase activity"/>
    <property type="evidence" value="ECO:0007669"/>
    <property type="project" value="UniProtKB-UniRule"/>
</dbReference>
<dbReference type="PANTHER" id="PTHR10472">
    <property type="entry name" value="D-TYROSYL-TRNA TYR DEACYLASE"/>
    <property type="match status" value="1"/>
</dbReference>
<dbReference type="SUPFAM" id="SSF69500">
    <property type="entry name" value="DTD-like"/>
    <property type="match status" value="1"/>
</dbReference>
<dbReference type="PANTHER" id="PTHR10472:SF5">
    <property type="entry name" value="D-AMINOACYL-TRNA DEACYLASE 1"/>
    <property type="match status" value="1"/>
</dbReference>
<evidence type="ECO:0000256" key="2">
    <source>
        <dbReference type="ARBA" id="ARBA00022801"/>
    </source>
</evidence>
<dbReference type="HAMAP" id="MF_00518">
    <property type="entry name" value="Deacylase_Dtd"/>
    <property type="match status" value="1"/>
</dbReference>
<dbReference type="GO" id="GO:0043908">
    <property type="term" value="F:Ser(Gly)-tRNA(Ala) hydrolase activity"/>
    <property type="evidence" value="ECO:0007669"/>
    <property type="project" value="UniProtKB-UniRule"/>
</dbReference>
<dbReference type="Gene3D" id="3.50.80.10">
    <property type="entry name" value="D-tyrosyl-tRNA(Tyr) deacylase"/>
    <property type="match status" value="1"/>
</dbReference>
<evidence type="ECO:0000313" key="5">
    <source>
        <dbReference type="Proteomes" id="UP000236745"/>
    </source>
</evidence>
<reference evidence="4 5" key="1">
    <citation type="submission" date="2016-10" db="EMBL/GenBank/DDBJ databases">
        <authorList>
            <person name="de Groot N.N."/>
        </authorList>
    </citation>
    <scope>NUCLEOTIDE SEQUENCE [LARGE SCALE GENOMIC DNA]</scope>
    <source>
        <strain evidence="4 5">DSM 22012</strain>
    </source>
</reference>
<dbReference type="FunFam" id="3.50.80.10:FF:000001">
    <property type="entry name" value="D-aminoacyl-tRNA deacylase"/>
    <property type="match status" value="1"/>
</dbReference>
<proteinExistence type="inferred from homology"/>
<evidence type="ECO:0000313" key="4">
    <source>
        <dbReference type="EMBL" id="SEG61596.1"/>
    </source>
</evidence>
<comment type="subcellular location">
    <subcellularLocation>
        <location evidence="3">Cytoplasm</location>
    </subcellularLocation>
</comment>
<dbReference type="InterPro" id="IPR023509">
    <property type="entry name" value="DTD-like_sf"/>
</dbReference>
<dbReference type="GO" id="GO:0005737">
    <property type="term" value="C:cytoplasm"/>
    <property type="evidence" value="ECO:0007669"/>
    <property type="project" value="UniProtKB-SubCell"/>
</dbReference>
<gene>
    <name evidence="3" type="primary">dtd</name>
    <name evidence="4" type="ORF">SAMN05444390_102740</name>
</gene>
<dbReference type="Proteomes" id="UP000236745">
    <property type="component" value="Unassembled WGS sequence"/>
</dbReference>
<keyword evidence="3" id="KW-0694">RNA-binding</keyword>
<comment type="catalytic activity">
    <reaction evidence="3">
        <text>a D-aminoacyl-tRNA + H2O = a tRNA + a D-alpha-amino acid + H(+)</text>
        <dbReference type="Rhea" id="RHEA:13953"/>
        <dbReference type="Rhea" id="RHEA-COMP:10123"/>
        <dbReference type="Rhea" id="RHEA-COMP:10124"/>
        <dbReference type="ChEBI" id="CHEBI:15377"/>
        <dbReference type="ChEBI" id="CHEBI:15378"/>
        <dbReference type="ChEBI" id="CHEBI:59871"/>
        <dbReference type="ChEBI" id="CHEBI:78442"/>
        <dbReference type="ChEBI" id="CHEBI:79333"/>
        <dbReference type="EC" id="3.1.1.96"/>
    </reaction>
</comment>